<sequence>MLKKQASLNVNRFVGLHHDPQKGGAVCAVLSDDHGVVRQTSAVRPDLADCCPEAISTVAGADYAPTSLWWSVLASFTEDFGAYGMALYPTANFPVQPVLVARRDSLQDHRGREPTATGRKQESGLLSEDGNVIQLGHGPTLDAQPPWHRSWLVFIHDAGAALWAHWRREREIRRAVSALGQFDDRTLRDMGISSRSEIERVVGFCHDC</sequence>
<gene>
    <name evidence="2" type="ORF">CQ14_02180</name>
</gene>
<dbReference type="Pfam" id="PF06568">
    <property type="entry name" value="YjiS-like"/>
    <property type="match status" value="1"/>
</dbReference>
<accession>A0A0R3N973</accession>
<evidence type="ECO:0000259" key="1">
    <source>
        <dbReference type="Pfam" id="PF06568"/>
    </source>
</evidence>
<dbReference type="AlphaFoldDB" id="A0A0R3N973"/>
<dbReference type="InterPro" id="IPR009506">
    <property type="entry name" value="YjiS-like"/>
</dbReference>
<dbReference type="EMBL" id="LLYB01000046">
    <property type="protein sequence ID" value="KRR26336.1"/>
    <property type="molecule type" value="Genomic_DNA"/>
</dbReference>
<evidence type="ECO:0000313" key="3">
    <source>
        <dbReference type="Proteomes" id="UP000051660"/>
    </source>
</evidence>
<organism evidence="2 3">
    <name type="scientific">Bradyrhizobium lablabi</name>
    <dbReference type="NCBI Taxonomy" id="722472"/>
    <lineage>
        <taxon>Bacteria</taxon>
        <taxon>Pseudomonadati</taxon>
        <taxon>Pseudomonadota</taxon>
        <taxon>Alphaproteobacteria</taxon>
        <taxon>Hyphomicrobiales</taxon>
        <taxon>Nitrobacteraceae</taxon>
        <taxon>Bradyrhizobium</taxon>
    </lineage>
</organism>
<dbReference type="Proteomes" id="UP000051660">
    <property type="component" value="Unassembled WGS sequence"/>
</dbReference>
<protein>
    <recommendedName>
        <fullName evidence="1">YjiS-like domain-containing protein</fullName>
    </recommendedName>
</protein>
<reference evidence="2 3" key="1">
    <citation type="submission" date="2014-03" db="EMBL/GenBank/DDBJ databases">
        <title>Bradyrhizobium valentinum sp. nov., isolated from effective nodules of Lupinus mariae-josephae, a lupine endemic of basic-lime soils in Eastern Spain.</title>
        <authorList>
            <person name="Duran D."/>
            <person name="Rey L."/>
            <person name="Navarro A."/>
            <person name="Busquets A."/>
            <person name="Imperial J."/>
            <person name="Ruiz-Argueso T."/>
        </authorList>
    </citation>
    <scope>NUCLEOTIDE SEQUENCE [LARGE SCALE GENOMIC DNA]</scope>
    <source>
        <strain evidence="2 3">CCBAU 23086</strain>
    </source>
</reference>
<feature type="domain" description="YjiS-like" evidence="1">
    <location>
        <begin position="162"/>
        <end position="199"/>
    </location>
</feature>
<dbReference type="RefSeq" id="WP_057857006.1">
    <property type="nucleotide sequence ID" value="NZ_LLYB01000046.1"/>
</dbReference>
<evidence type="ECO:0000313" key="2">
    <source>
        <dbReference type="EMBL" id="KRR26336.1"/>
    </source>
</evidence>
<name>A0A0R3N973_9BRAD</name>
<proteinExistence type="predicted"/>
<comment type="caution">
    <text evidence="2">The sequence shown here is derived from an EMBL/GenBank/DDBJ whole genome shotgun (WGS) entry which is preliminary data.</text>
</comment>
<dbReference type="OrthoDB" id="8234832at2"/>